<comment type="caution">
    <text evidence="2">The sequence shown here is derived from an EMBL/GenBank/DDBJ whole genome shotgun (WGS) entry which is preliminary data.</text>
</comment>
<name>A0A0J5TGQ2_9BACI</name>
<dbReference type="InterPro" id="IPR025953">
    <property type="entry name" value="YlbD_coat"/>
</dbReference>
<dbReference type="Pfam" id="PF14071">
    <property type="entry name" value="YlbD_coat"/>
    <property type="match status" value="1"/>
</dbReference>
<dbReference type="OrthoDB" id="1655540at2"/>
<evidence type="ECO:0000313" key="3">
    <source>
        <dbReference type="Proteomes" id="UP000076510"/>
    </source>
</evidence>
<organism evidence="2 3">
    <name type="scientific">Rossellomorea marisflavi</name>
    <dbReference type="NCBI Taxonomy" id="189381"/>
    <lineage>
        <taxon>Bacteria</taxon>
        <taxon>Bacillati</taxon>
        <taxon>Bacillota</taxon>
        <taxon>Bacilli</taxon>
        <taxon>Bacillales</taxon>
        <taxon>Bacillaceae</taxon>
        <taxon>Rossellomorea</taxon>
    </lineage>
</organism>
<evidence type="ECO:0000256" key="1">
    <source>
        <dbReference type="SAM" id="MobiDB-lite"/>
    </source>
</evidence>
<proteinExistence type="predicted"/>
<dbReference type="AlphaFoldDB" id="A0A0J5TGQ2"/>
<dbReference type="EMBL" id="LQQY01000012">
    <property type="protein sequence ID" value="KZE49699.1"/>
    <property type="molecule type" value="Genomic_DNA"/>
</dbReference>
<evidence type="ECO:0000313" key="2">
    <source>
        <dbReference type="EMBL" id="KZE49699.1"/>
    </source>
</evidence>
<gene>
    <name evidence="2" type="ORF">AV649_01330</name>
</gene>
<dbReference type="Proteomes" id="UP000076510">
    <property type="component" value="Unassembled WGS sequence"/>
</dbReference>
<sequence>MSEWEVWGVGKLHPKVNEFKEFVKKHPKIIKDVRSGQASWQELFEDWYLLGEDDTRWNSYRATSEQKEEKKAEESKNGWMDQVGEIVKKMDANQLQKHITNLSEALGTVQGVISQFQSGKGDTAPREEKPKRPSHPFSFRQD</sequence>
<dbReference type="PATRIC" id="fig|189381.10.peg.4177"/>
<accession>A0A0J5TGQ2</accession>
<reference evidence="3" key="1">
    <citation type="submission" date="2016-01" db="EMBL/GenBank/DDBJ databases">
        <title>Whole genome sequencing of Bhargavaea cecembensis T14.</title>
        <authorList>
            <person name="Hong K.W."/>
        </authorList>
    </citation>
    <scope>NUCLEOTIDE SEQUENCE [LARGE SCALE GENOMIC DNA]</scope>
    <source>
        <strain evidence="3">M19</strain>
    </source>
</reference>
<feature type="region of interest" description="Disordered" evidence="1">
    <location>
        <begin position="115"/>
        <end position="142"/>
    </location>
</feature>
<protein>
    <submittedName>
        <fullName evidence="2">Uncharacterized protein</fullName>
    </submittedName>
</protein>